<dbReference type="Proteomes" id="UP000617734">
    <property type="component" value="Unassembled WGS sequence"/>
</dbReference>
<evidence type="ECO:0000256" key="6">
    <source>
        <dbReference type="SAM" id="MobiDB-lite"/>
    </source>
</evidence>
<feature type="compositionally biased region" description="Pro residues" evidence="6">
    <location>
        <begin position="301"/>
        <end position="317"/>
    </location>
</feature>
<dbReference type="Gene3D" id="3.40.50.300">
    <property type="entry name" value="P-loop containing nucleotide triphosphate hydrolases"/>
    <property type="match status" value="1"/>
</dbReference>
<dbReference type="InterPro" id="IPR001867">
    <property type="entry name" value="OmpR/PhoB-type_DNA-bd"/>
</dbReference>
<dbReference type="Pfam" id="PF00931">
    <property type="entry name" value="NB-ARC"/>
    <property type="match status" value="1"/>
</dbReference>
<dbReference type="GO" id="GO:0000160">
    <property type="term" value="P:phosphorelay signal transduction system"/>
    <property type="evidence" value="ECO:0007669"/>
    <property type="project" value="UniProtKB-KW"/>
</dbReference>
<name>A0A919GBA6_9ACTN</name>
<dbReference type="SUPFAM" id="SSF52540">
    <property type="entry name" value="P-loop containing nucleoside triphosphate hydrolases"/>
    <property type="match status" value="1"/>
</dbReference>
<evidence type="ECO:0000259" key="8">
    <source>
        <dbReference type="SMART" id="SM01043"/>
    </source>
</evidence>
<evidence type="ECO:0000256" key="2">
    <source>
        <dbReference type="ARBA" id="ARBA00023012"/>
    </source>
</evidence>
<dbReference type="InterPro" id="IPR011990">
    <property type="entry name" value="TPR-like_helical_dom_sf"/>
</dbReference>
<dbReference type="SUPFAM" id="SSF46894">
    <property type="entry name" value="C-terminal effector domain of the bipartite response regulators"/>
    <property type="match status" value="1"/>
</dbReference>
<dbReference type="EMBL" id="BNBO01000049">
    <property type="protein sequence ID" value="GHH80851.1"/>
    <property type="molecule type" value="Genomic_DNA"/>
</dbReference>
<dbReference type="CDD" id="cd15831">
    <property type="entry name" value="BTAD"/>
    <property type="match status" value="1"/>
</dbReference>
<evidence type="ECO:0000259" key="7">
    <source>
        <dbReference type="SMART" id="SM00862"/>
    </source>
</evidence>
<dbReference type="InterPro" id="IPR005158">
    <property type="entry name" value="BTAD"/>
</dbReference>
<comment type="similarity">
    <text evidence="1">Belongs to the AfsR/DnrI/RedD regulatory family.</text>
</comment>
<evidence type="ECO:0008006" key="11">
    <source>
        <dbReference type="Google" id="ProtNLM"/>
    </source>
</evidence>
<feature type="domain" description="Bacterial transcriptional activator" evidence="8">
    <location>
        <begin position="116"/>
        <end position="260"/>
    </location>
</feature>
<organism evidence="9 10">
    <name type="scientific">Kitasatospora indigofera</name>
    <dbReference type="NCBI Taxonomy" id="67307"/>
    <lineage>
        <taxon>Bacteria</taxon>
        <taxon>Bacillati</taxon>
        <taxon>Actinomycetota</taxon>
        <taxon>Actinomycetes</taxon>
        <taxon>Kitasatosporales</taxon>
        <taxon>Streptomycetaceae</taxon>
        <taxon>Kitasatospora</taxon>
    </lineage>
</organism>
<evidence type="ECO:0000313" key="10">
    <source>
        <dbReference type="Proteomes" id="UP000617734"/>
    </source>
</evidence>
<dbReference type="InterPro" id="IPR016032">
    <property type="entry name" value="Sig_transdc_resp-reg_C-effctor"/>
</dbReference>
<dbReference type="InterPro" id="IPR002182">
    <property type="entry name" value="NB-ARC"/>
</dbReference>
<feature type="region of interest" description="Disordered" evidence="6">
    <location>
        <begin position="265"/>
        <end position="325"/>
    </location>
</feature>
<dbReference type="GO" id="GO:0006355">
    <property type="term" value="P:regulation of DNA-templated transcription"/>
    <property type="evidence" value="ECO:0007669"/>
    <property type="project" value="InterPro"/>
</dbReference>
<dbReference type="InterPro" id="IPR036388">
    <property type="entry name" value="WH-like_DNA-bd_sf"/>
</dbReference>
<evidence type="ECO:0000256" key="1">
    <source>
        <dbReference type="ARBA" id="ARBA00005820"/>
    </source>
</evidence>
<dbReference type="InterPro" id="IPR027417">
    <property type="entry name" value="P-loop_NTPase"/>
</dbReference>
<reference evidence="9" key="1">
    <citation type="journal article" date="2014" name="Int. J. Syst. Evol. Microbiol.">
        <title>Complete genome sequence of Corynebacterium casei LMG S-19264T (=DSM 44701T), isolated from a smear-ripened cheese.</title>
        <authorList>
            <consortium name="US DOE Joint Genome Institute (JGI-PGF)"/>
            <person name="Walter F."/>
            <person name="Albersmeier A."/>
            <person name="Kalinowski J."/>
            <person name="Ruckert C."/>
        </authorList>
    </citation>
    <scope>NUCLEOTIDE SEQUENCE</scope>
    <source>
        <strain evidence="9">JCM 4646</strain>
    </source>
</reference>
<sequence length="727" mass="76374">MNRTAGCPDEHPGGPAAEVWRYGILGALEVRHGGRPAALERPRHRAVLTWLLLHADRLVTTEQLVDAVWGENPVATARGRVHAAVSELRKTLRAGGSQPLVSRNGGYCLLTEGATVDVVRFRQGVDGARRLACDGDRAGAASALREGLSLWRGTALAGLEAPFAGAARAHLEEERFAAQELLADLELSLGRHQELVPELGAVLDRYPTREGIAERLVLALYRSGRQTDALAVVRRVRRRLGEEYGLDPGRAIGDLESAVLRGDPALLGAPRTGPRESAAIPAGPPERQPVVPSPGTGPSQAPGPSPALDPPAAPGPSPRSVAPQFRPAQLPPAVADFAGRCAELGELQDQLRQAAGQAGGPGLRVCAVTGPGGIGKTELALHAAHRAAGLFPDGQLHADLRGGERVPAAPAEVLAGFLRALGVPAGAVPAAAEDRAALYRSVLAHRRLLVVLDDARDATQIRPLLPGSGRCAVVVTGRSKLAGLVGAHRVDLERLDDTEAHTLFAGALGPRRAAAEPEATAEVLAACAGLPLALRIVAARLTVRRHWTVAAMSARLGDHGRRLDELRIDDLAVRTCFETSYRRLAAPGGRGRAPDPARAFRLLGIAPGSVISRPAAAALLDLSPRQADEVLEHLVDAGLLESPAPAHYRLHDLLRLFAAERAAAEESEAARRAAVERVTDWYLGGLVEADALLFPGRPPAAAPAVPLTAYRDDRRVTDGAAGLRAVG</sequence>
<dbReference type="PRINTS" id="PR00364">
    <property type="entry name" value="DISEASERSIST"/>
</dbReference>
<dbReference type="Gene3D" id="1.25.40.10">
    <property type="entry name" value="Tetratricopeptide repeat domain"/>
    <property type="match status" value="1"/>
</dbReference>
<dbReference type="SUPFAM" id="SSF48452">
    <property type="entry name" value="TPR-like"/>
    <property type="match status" value="1"/>
</dbReference>
<reference evidence="9" key="2">
    <citation type="submission" date="2020-09" db="EMBL/GenBank/DDBJ databases">
        <authorList>
            <person name="Sun Q."/>
            <person name="Ohkuma M."/>
        </authorList>
    </citation>
    <scope>NUCLEOTIDE SEQUENCE</scope>
    <source>
        <strain evidence="9">JCM 4646</strain>
    </source>
</reference>
<evidence type="ECO:0000256" key="5">
    <source>
        <dbReference type="ARBA" id="ARBA00023163"/>
    </source>
</evidence>
<dbReference type="SMART" id="SM01043">
    <property type="entry name" value="BTAD"/>
    <property type="match status" value="1"/>
</dbReference>
<protein>
    <recommendedName>
        <fullName evidence="11">OmpR/PhoB-type domain-containing protein</fullName>
    </recommendedName>
</protein>
<keyword evidence="5" id="KW-0804">Transcription</keyword>
<evidence type="ECO:0000256" key="4">
    <source>
        <dbReference type="ARBA" id="ARBA00023125"/>
    </source>
</evidence>
<proteinExistence type="inferred from homology"/>
<dbReference type="GO" id="GO:0043531">
    <property type="term" value="F:ADP binding"/>
    <property type="evidence" value="ECO:0007669"/>
    <property type="project" value="InterPro"/>
</dbReference>
<keyword evidence="4" id="KW-0238">DNA-binding</keyword>
<gene>
    <name evidence="9" type="ORF">GCM10018781_62180</name>
</gene>
<evidence type="ECO:0000313" key="9">
    <source>
        <dbReference type="EMBL" id="GHH80851.1"/>
    </source>
</evidence>
<keyword evidence="2" id="KW-0902">Two-component regulatory system</keyword>
<feature type="domain" description="OmpR/PhoB-type" evidence="7">
    <location>
        <begin position="34"/>
        <end position="109"/>
    </location>
</feature>
<comment type="caution">
    <text evidence="9">The sequence shown here is derived from an EMBL/GenBank/DDBJ whole genome shotgun (WGS) entry which is preliminary data.</text>
</comment>
<keyword evidence="10" id="KW-1185">Reference proteome</keyword>
<dbReference type="AlphaFoldDB" id="A0A919GBA6"/>
<dbReference type="Pfam" id="PF00486">
    <property type="entry name" value="Trans_reg_C"/>
    <property type="match status" value="1"/>
</dbReference>
<dbReference type="SMART" id="SM00862">
    <property type="entry name" value="Trans_reg_C"/>
    <property type="match status" value="1"/>
</dbReference>
<evidence type="ECO:0000256" key="3">
    <source>
        <dbReference type="ARBA" id="ARBA00023015"/>
    </source>
</evidence>
<dbReference type="PANTHER" id="PTHR35807">
    <property type="entry name" value="TRANSCRIPTIONAL REGULATOR REDD-RELATED"/>
    <property type="match status" value="1"/>
</dbReference>
<keyword evidence="3" id="KW-0805">Transcription regulation</keyword>
<dbReference type="Gene3D" id="1.10.10.10">
    <property type="entry name" value="Winged helix-like DNA-binding domain superfamily/Winged helix DNA-binding domain"/>
    <property type="match status" value="1"/>
</dbReference>
<dbReference type="InterPro" id="IPR051677">
    <property type="entry name" value="AfsR-DnrI-RedD_regulator"/>
</dbReference>
<dbReference type="Pfam" id="PF03704">
    <property type="entry name" value="BTAD"/>
    <property type="match status" value="1"/>
</dbReference>
<dbReference type="PANTHER" id="PTHR35807:SF1">
    <property type="entry name" value="TRANSCRIPTIONAL REGULATOR REDD"/>
    <property type="match status" value="1"/>
</dbReference>
<dbReference type="GO" id="GO:0003677">
    <property type="term" value="F:DNA binding"/>
    <property type="evidence" value="ECO:0007669"/>
    <property type="project" value="UniProtKB-KW"/>
</dbReference>
<accession>A0A919GBA6</accession>